<organism evidence="1 2">
    <name type="scientific">Pistacia integerrima</name>
    <dbReference type="NCBI Taxonomy" id="434235"/>
    <lineage>
        <taxon>Eukaryota</taxon>
        <taxon>Viridiplantae</taxon>
        <taxon>Streptophyta</taxon>
        <taxon>Embryophyta</taxon>
        <taxon>Tracheophyta</taxon>
        <taxon>Spermatophyta</taxon>
        <taxon>Magnoliopsida</taxon>
        <taxon>eudicotyledons</taxon>
        <taxon>Gunneridae</taxon>
        <taxon>Pentapetalae</taxon>
        <taxon>rosids</taxon>
        <taxon>malvids</taxon>
        <taxon>Sapindales</taxon>
        <taxon>Anacardiaceae</taxon>
        <taxon>Pistacia</taxon>
    </lineage>
</organism>
<name>A0ACC0Z355_9ROSI</name>
<keyword evidence="2" id="KW-1185">Reference proteome</keyword>
<reference evidence="2" key="1">
    <citation type="journal article" date="2023" name="G3 (Bethesda)">
        <title>Genome assembly and association tests identify interacting loci associated with vigor, precocity, and sex in interspecific pistachio rootstocks.</title>
        <authorList>
            <person name="Palmer W."/>
            <person name="Jacygrad E."/>
            <person name="Sagayaradj S."/>
            <person name="Cavanaugh K."/>
            <person name="Han R."/>
            <person name="Bertier L."/>
            <person name="Beede B."/>
            <person name="Kafkas S."/>
            <person name="Golino D."/>
            <person name="Preece J."/>
            <person name="Michelmore R."/>
        </authorList>
    </citation>
    <scope>NUCLEOTIDE SEQUENCE [LARGE SCALE GENOMIC DNA]</scope>
</reference>
<protein>
    <submittedName>
        <fullName evidence="1">Uncharacterized protein</fullName>
    </submittedName>
</protein>
<dbReference type="EMBL" id="CM047738">
    <property type="protein sequence ID" value="KAJ0044795.1"/>
    <property type="molecule type" value="Genomic_DNA"/>
</dbReference>
<comment type="caution">
    <text evidence="1">The sequence shown here is derived from an EMBL/GenBank/DDBJ whole genome shotgun (WGS) entry which is preliminary data.</text>
</comment>
<evidence type="ECO:0000313" key="1">
    <source>
        <dbReference type="EMBL" id="KAJ0044795.1"/>
    </source>
</evidence>
<evidence type="ECO:0000313" key="2">
    <source>
        <dbReference type="Proteomes" id="UP001163603"/>
    </source>
</evidence>
<sequence>MDLEIAIAVITNTHVRVFMVLQLFHVKKHPDVIPFISLFMLLILTLGHMFPLMLKFEALFLQNRKQKTVVLGSGGWLEVNEVLVRIITMIAFLLEVCLLQLSWSSRWIGANQMGLSIAEKSLLFMSLPLSVARALILSLVNWSKHSHNQLLGGQCIIPQKFREGEGYEEVPVVSESQLPKKSGRTTSTRLGPIFANVTVENFESPAS</sequence>
<proteinExistence type="predicted"/>
<gene>
    <name evidence="1" type="ORF">Pint_04560</name>
</gene>
<accession>A0ACC0Z355</accession>
<dbReference type="Proteomes" id="UP001163603">
    <property type="component" value="Chromosome 3"/>
</dbReference>